<evidence type="ECO:0000313" key="12">
    <source>
        <dbReference type="Proteomes" id="UP000265903"/>
    </source>
</evidence>
<keyword evidence="2 6" id="KW-0645">Protease</keyword>
<dbReference type="RefSeq" id="WP_114334205.1">
    <property type="nucleotide sequence ID" value="NZ_QMDL01000002.1"/>
</dbReference>
<dbReference type="SUPFAM" id="SSF52743">
    <property type="entry name" value="Subtilisin-like"/>
    <property type="match status" value="1"/>
</dbReference>
<feature type="active site" description="Charge relay system" evidence="5 6">
    <location>
        <position position="170"/>
    </location>
</feature>
<evidence type="ECO:0000256" key="8">
    <source>
        <dbReference type="SAM" id="SignalP"/>
    </source>
</evidence>
<comment type="caution">
    <text evidence="11">The sequence shown here is derived from an EMBL/GenBank/DDBJ whole genome shotgun (WGS) entry which is preliminary data.</text>
</comment>
<sequence>MKKHALITAAGLSACLLFTTPAQAGLFDTLGLTGSANTSGQTVTLQAGDAIPGRYIVTLDPALPDLLGLGDLTAGIQSLLMAVGGGEVVHVYQTALTGAALALTEQQADLLSSLPGVLSVEQDRVVAANSATQPGATWGLDRIDQTVLPLDEQYRYPASAGAGVSVYVIDTGLRDTHQEFAGRVIEGRNFAVNDAGFLGLGALPLVGPFLNLGGATDATDTTDCNGHGTHVASTSVGSTYGVAKQASIAAVRVLDCSGSGSNADVIAGVDWVAANHQAPAVANMSLGGGASEALDSAVRGAIEEGVTFVVAAGNDDADACGGSPNRVEPAITVGSTTRDDQRSSFSNHGQCLDIFAPGSDITAAWHEGDNQTNTISGTSMASPHVAGVSALILSEQPGLTPAQVADAVINLGTGNVLNGIKAGSPNLLLRAPQ</sequence>
<dbReference type="InterPro" id="IPR050131">
    <property type="entry name" value="Peptidase_S8_subtilisin-like"/>
</dbReference>
<keyword evidence="4 6" id="KW-0720">Serine protease</keyword>
<keyword evidence="3 6" id="KW-0378">Hydrolase</keyword>
<organism evidence="11 12">
    <name type="scientific">Marinobacter litoralis</name>
    <dbReference type="NCBI Taxonomy" id="187981"/>
    <lineage>
        <taxon>Bacteria</taxon>
        <taxon>Pseudomonadati</taxon>
        <taxon>Pseudomonadota</taxon>
        <taxon>Gammaproteobacteria</taxon>
        <taxon>Pseudomonadales</taxon>
        <taxon>Marinobacteraceae</taxon>
        <taxon>Marinobacter</taxon>
    </lineage>
</organism>
<feature type="domain" description="Peptidase S8/S53" evidence="9">
    <location>
        <begin position="161"/>
        <end position="410"/>
    </location>
</feature>
<comment type="similarity">
    <text evidence="1 6 7">Belongs to the peptidase S8 family.</text>
</comment>
<dbReference type="GO" id="GO:0004252">
    <property type="term" value="F:serine-type endopeptidase activity"/>
    <property type="evidence" value="ECO:0007669"/>
    <property type="project" value="UniProtKB-UniRule"/>
</dbReference>
<feature type="active site" description="Charge relay system" evidence="5 6">
    <location>
        <position position="379"/>
    </location>
</feature>
<dbReference type="InterPro" id="IPR037045">
    <property type="entry name" value="S8pro/Inhibitor_I9_sf"/>
</dbReference>
<evidence type="ECO:0000259" key="9">
    <source>
        <dbReference type="Pfam" id="PF00082"/>
    </source>
</evidence>
<proteinExistence type="inferred from homology"/>
<dbReference type="PROSITE" id="PS51257">
    <property type="entry name" value="PROKAR_LIPOPROTEIN"/>
    <property type="match status" value="1"/>
</dbReference>
<evidence type="ECO:0000256" key="6">
    <source>
        <dbReference type="PROSITE-ProRule" id="PRU01240"/>
    </source>
</evidence>
<accession>A0A3M2RFL0</accession>
<feature type="signal peptide" evidence="8">
    <location>
        <begin position="1"/>
        <end position="24"/>
    </location>
</feature>
<dbReference type="InterPro" id="IPR010259">
    <property type="entry name" value="S8pro/Inhibitor_I9"/>
</dbReference>
<dbReference type="CDD" id="cd04077">
    <property type="entry name" value="Peptidases_S8_PCSK9_ProteinaseK_like"/>
    <property type="match status" value="1"/>
</dbReference>
<dbReference type="PROSITE" id="PS51892">
    <property type="entry name" value="SUBTILASE"/>
    <property type="match status" value="1"/>
</dbReference>
<dbReference type="PANTHER" id="PTHR43806:SF11">
    <property type="entry name" value="CEREVISIN-RELATED"/>
    <property type="match status" value="1"/>
</dbReference>
<dbReference type="InterPro" id="IPR023827">
    <property type="entry name" value="Peptidase_S8_Asp-AS"/>
</dbReference>
<dbReference type="Gene3D" id="3.30.70.80">
    <property type="entry name" value="Peptidase S8 propeptide/proteinase inhibitor I9"/>
    <property type="match status" value="1"/>
</dbReference>
<dbReference type="InterPro" id="IPR000209">
    <property type="entry name" value="Peptidase_S8/S53_dom"/>
</dbReference>
<dbReference type="EC" id="3.4.21.-" evidence="11"/>
<evidence type="ECO:0000259" key="10">
    <source>
        <dbReference type="Pfam" id="PF05922"/>
    </source>
</evidence>
<evidence type="ECO:0000313" key="11">
    <source>
        <dbReference type="EMBL" id="RMJ04096.1"/>
    </source>
</evidence>
<evidence type="ECO:0000256" key="4">
    <source>
        <dbReference type="ARBA" id="ARBA00022825"/>
    </source>
</evidence>
<dbReference type="PROSITE" id="PS00138">
    <property type="entry name" value="SUBTILASE_SER"/>
    <property type="match status" value="1"/>
</dbReference>
<feature type="chain" id="PRO_5018056580" evidence="8">
    <location>
        <begin position="25"/>
        <end position="433"/>
    </location>
</feature>
<dbReference type="PANTHER" id="PTHR43806">
    <property type="entry name" value="PEPTIDASE S8"/>
    <property type="match status" value="1"/>
</dbReference>
<protein>
    <submittedName>
        <fullName evidence="11">Extracellular serine proteinase</fullName>
        <ecNumber evidence="11">3.4.21.-</ecNumber>
    </submittedName>
</protein>
<reference evidence="11 12" key="1">
    <citation type="submission" date="2018-08" db="EMBL/GenBank/DDBJ databases">
        <title>Whole Genome Sequence of the Moderate Halophilic Marine Bacterium Marinobacter litoralis Sw-45.</title>
        <authorList>
            <person name="Musa H."/>
        </authorList>
    </citation>
    <scope>NUCLEOTIDE SEQUENCE [LARGE SCALE GENOMIC DNA]</scope>
    <source>
        <strain evidence="11 12">Sw-45</strain>
    </source>
</reference>
<evidence type="ECO:0000256" key="7">
    <source>
        <dbReference type="RuleBase" id="RU003355"/>
    </source>
</evidence>
<dbReference type="InterPro" id="IPR023828">
    <property type="entry name" value="Peptidase_S8_Ser-AS"/>
</dbReference>
<evidence type="ECO:0000256" key="3">
    <source>
        <dbReference type="ARBA" id="ARBA00022801"/>
    </source>
</evidence>
<dbReference type="Proteomes" id="UP000265903">
    <property type="component" value="Unassembled WGS sequence"/>
</dbReference>
<dbReference type="PRINTS" id="PR00723">
    <property type="entry name" value="SUBTILISIN"/>
</dbReference>
<keyword evidence="8" id="KW-0732">Signal</keyword>
<dbReference type="InterPro" id="IPR015500">
    <property type="entry name" value="Peptidase_S8_subtilisin-rel"/>
</dbReference>
<evidence type="ECO:0000256" key="2">
    <source>
        <dbReference type="ARBA" id="ARBA00022670"/>
    </source>
</evidence>
<dbReference type="FunFam" id="3.40.50.200:FF:000016">
    <property type="entry name" value="Proprotein convertase subtilisin/kexin type 9"/>
    <property type="match status" value="1"/>
</dbReference>
<dbReference type="EMBL" id="QMDL01000002">
    <property type="protein sequence ID" value="RMJ04096.1"/>
    <property type="molecule type" value="Genomic_DNA"/>
</dbReference>
<evidence type="ECO:0000256" key="5">
    <source>
        <dbReference type="PIRSR" id="PIRSR615500-1"/>
    </source>
</evidence>
<dbReference type="AlphaFoldDB" id="A0A3M2RFL0"/>
<dbReference type="OrthoDB" id="9790784at2"/>
<feature type="domain" description="Inhibitor I9" evidence="10">
    <location>
        <begin position="55"/>
        <end position="126"/>
    </location>
</feature>
<dbReference type="PROSITE" id="PS00136">
    <property type="entry name" value="SUBTILASE_ASP"/>
    <property type="match status" value="1"/>
</dbReference>
<feature type="active site" description="Charge relay system" evidence="5 6">
    <location>
        <position position="227"/>
    </location>
</feature>
<dbReference type="InterPro" id="IPR036852">
    <property type="entry name" value="Peptidase_S8/S53_dom_sf"/>
</dbReference>
<dbReference type="GO" id="GO:0006508">
    <property type="term" value="P:proteolysis"/>
    <property type="evidence" value="ECO:0007669"/>
    <property type="project" value="UniProtKB-KW"/>
</dbReference>
<dbReference type="Gene3D" id="3.40.50.200">
    <property type="entry name" value="Peptidase S8/S53 domain"/>
    <property type="match status" value="1"/>
</dbReference>
<name>A0A3M2RFL0_9GAMM</name>
<dbReference type="SUPFAM" id="SSF54897">
    <property type="entry name" value="Protease propeptides/inhibitors"/>
    <property type="match status" value="1"/>
</dbReference>
<evidence type="ECO:0000256" key="1">
    <source>
        <dbReference type="ARBA" id="ARBA00011073"/>
    </source>
</evidence>
<dbReference type="Pfam" id="PF05922">
    <property type="entry name" value="Inhibitor_I9"/>
    <property type="match status" value="1"/>
</dbReference>
<dbReference type="Pfam" id="PF00082">
    <property type="entry name" value="Peptidase_S8"/>
    <property type="match status" value="1"/>
</dbReference>
<keyword evidence="12" id="KW-1185">Reference proteome</keyword>
<dbReference type="InterPro" id="IPR034193">
    <property type="entry name" value="PCSK9_ProteinaseK-like"/>
</dbReference>
<dbReference type="GO" id="GO:0005615">
    <property type="term" value="C:extracellular space"/>
    <property type="evidence" value="ECO:0007669"/>
    <property type="project" value="TreeGrafter"/>
</dbReference>
<gene>
    <name evidence="11" type="ORF">DOQ08_01416</name>
</gene>